<sequence>MKQQQARSAALQDLIRVFKEWYESEFERRRAQSGPGEEKRAAAPVLECRILTRPDNIWYNNTSRPIPTYYVGIGREVLFDVWLAVVSGKELPSILCQSLCSCRIGAMCETRGWDHAHAGGDALKQDQLVLYQLPSPQYSRTTRRAT</sequence>
<protein>
    <submittedName>
        <fullName evidence="1">Uncharacterized protein</fullName>
    </submittedName>
</protein>
<dbReference type="Gramene" id="CDF40604">
    <property type="protein sequence ID" value="CDF40604"/>
    <property type="gene ID" value="CHC_T00000826001"/>
</dbReference>
<dbReference type="KEGG" id="ccp:CHC_T00000826001"/>
<gene>
    <name evidence="1" type="ORF">CHC_T00000826001</name>
</gene>
<dbReference type="Proteomes" id="UP000012073">
    <property type="component" value="Unassembled WGS sequence"/>
</dbReference>
<evidence type="ECO:0000313" key="1">
    <source>
        <dbReference type="EMBL" id="CDF40604.1"/>
    </source>
</evidence>
<name>R7QR49_CHOCR</name>
<evidence type="ECO:0000313" key="2">
    <source>
        <dbReference type="Proteomes" id="UP000012073"/>
    </source>
</evidence>
<keyword evidence="2" id="KW-1185">Reference proteome</keyword>
<dbReference type="AlphaFoldDB" id="R7QR49"/>
<dbReference type="GeneID" id="17318616"/>
<accession>R7QR49</accession>
<dbReference type="EMBL" id="HG002216">
    <property type="protein sequence ID" value="CDF40604.1"/>
    <property type="molecule type" value="Genomic_DNA"/>
</dbReference>
<reference evidence="2" key="1">
    <citation type="journal article" date="2013" name="Proc. Natl. Acad. Sci. U.S.A.">
        <title>Genome structure and metabolic features in the red seaweed Chondrus crispus shed light on evolution of the Archaeplastida.</title>
        <authorList>
            <person name="Collen J."/>
            <person name="Porcel B."/>
            <person name="Carre W."/>
            <person name="Ball S.G."/>
            <person name="Chaparro C."/>
            <person name="Tonon T."/>
            <person name="Barbeyron T."/>
            <person name="Michel G."/>
            <person name="Noel B."/>
            <person name="Valentin K."/>
            <person name="Elias M."/>
            <person name="Artiguenave F."/>
            <person name="Arun A."/>
            <person name="Aury J.M."/>
            <person name="Barbosa-Neto J.F."/>
            <person name="Bothwell J.H."/>
            <person name="Bouget F.Y."/>
            <person name="Brillet L."/>
            <person name="Cabello-Hurtado F."/>
            <person name="Capella-Gutierrez S."/>
            <person name="Charrier B."/>
            <person name="Cladiere L."/>
            <person name="Cock J.M."/>
            <person name="Coelho S.M."/>
            <person name="Colleoni C."/>
            <person name="Czjzek M."/>
            <person name="Da Silva C."/>
            <person name="Delage L."/>
            <person name="Denoeud F."/>
            <person name="Deschamps P."/>
            <person name="Dittami S.M."/>
            <person name="Gabaldon T."/>
            <person name="Gachon C.M."/>
            <person name="Groisillier A."/>
            <person name="Herve C."/>
            <person name="Jabbari K."/>
            <person name="Katinka M."/>
            <person name="Kloareg B."/>
            <person name="Kowalczyk N."/>
            <person name="Labadie K."/>
            <person name="Leblanc C."/>
            <person name="Lopez P.J."/>
            <person name="McLachlan D.H."/>
            <person name="Meslet-Cladiere L."/>
            <person name="Moustafa A."/>
            <person name="Nehr Z."/>
            <person name="Nyvall Collen P."/>
            <person name="Panaud O."/>
            <person name="Partensky F."/>
            <person name="Poulain J."/>
            <person name="Rensing S.A."/>
            <person name="Rousvoal S."/>
            <person name="Samson G."/>
            <person name="Symeonidi A."/>
            <person name="Weissenbach J."/>
            <person name="Zambounis A."/>
            <person name="Wincker P."/>
            <person name="Boyen C."/>
        </authorList>
    </citation>
    <scope>NUCLEOTIDE SEQUENCE [LARGE SCALE GENOMIC DNA]</scope>
    <source>
        <strain evidence="2">cv. Stackhouse</strain>
    </source>
</reference>
<proteinExistence type="predicted"/>
<dbReference type="RefSeq" id="XP_005710898.1">
    <property type="nucleotide sequence ID" value="XM_005710841.1"/>
</dbReference>
<organism evidence="1 2">
    <name type="scientific">Chondrus crispus</name>
    <name type="common">Carrageen Irish moss</name>
    <name type="synonym">Polymorpha crispa</name>
    <dbReference type="NCBI Taxonomy" id="2769"/>
    <lineage>
        <taxon>Eukaryota</taxon>
        <taxon>Rhodophyta</taxon>
        <taxon>Florideophyceae</taxon>
        <taxon>Rhodymeniophycidae</taxon>
        <taxon>Gigartinales</taxon>
        <taxon>Gigartinaceae</taxon>
        <taxon>Chondrus</taxon>
    </lineage>
</organism>